<feature type="compositionally biased region" description="Basic and acidic residues" evidence="1">
    <location>
        <begin position="331"/>
        <end position="346"/>
    </location>
</feature>
<name>A0AAP0GTZ0_9ASTR</name>
<dbReference type="AlphaFoldDB" id="A0AAP0GTZ0"/>
<dbReference type="Proteomes" id="UP001408789">
    <property type="component" value="Unassembled WGS sequence"/>
</dbReference>
<gene>
    <name evidence="3" type="ORF">SSX86_021018</name>
</gene>
<evidence type="ECO:0000259" key="2">
    <source>
        <dbReference type="Pfam" id="PF20167"/>
    </source>
</evidence>
<accession>A0AAP0GTZ0</accession>
<evidence type="ECO:0000256" key="1">
    <source>
        <dbReference type="SAM" id="MobiDB-lite"/>
    </source>
</evidence>
<organism evidence="3 4">
    <name type="scientific">Deinandra increscens subsp. villosa</name>
    <dbReference type="NCBI Taxonomy" id="3103831"/>
    <lineage>
        <taxon>Eukaryota</taxon>
        <taxon>Viridiplantae</taxon>
        <taxon>Streptophyta</taxon>
        <taxon>Embryophyta</taxon>
        <taxon>Tracheophyta</taxon>
        <taxon>Spermatophyta</taxon>
        <taxon>Magnoliopsida</taxon>
        <taxon>eudicotyledons</taxon>
        <taxon>Gunneridae</taxon>
        <taxon>Pentapetalae</taxon>
        <taxon>asterids</taxon>
        <taxon>campanulids</taxon>
        <taxon>Asterales</taxon>
        <taxon>Asteraceae</taxon>
        <taxon>Asteroideae</taxon>
        <taxon>Heliantheae alliance</taxon>
        <taxon>Madieae</taxon>
        <taxon>Madiinae</taxon>
        <taxon>Deinandra</taxon>
    </lineage>
</organism>
<evidence type="ECO:0000313" key="4">
    <source>
        <dbReference type="Proteomes" id="UP001408789"/>
    </source>
</evidence>
<protein>
    <recommendedName>
        <fullName evidence="2">Putative plant transposon protein domain-containing protein</fullName>
    </recommendedName>
</protein>
<dbReference type="InterPro" id="IPR046796">
    <property type="entry name" value="Transposase_32_dom"/>
</dbReference>
<reference evidence="3 4" key="1">
    <citation type="submission" date="2024-04" db="EMBL/GenBank/DDBJ databases">
        <title>The reference genome of an endangered Asteraceae, Deinandra increscens subsp. villosa, native to the Central Coast of California.</title>
        <authorList>
            <person name="Guilliams M."/>
            <person name="Hasenstab-Lehman K."/>
            <person name="Meyer R."/>
            <person name="Mcevoy S."/>
        </authorList>
    </citation>
    <scope>NUCLEOTIDE SEQUENCE [LARGE SCALE GENOMIC DNA]</scope>
    <source>
        <tissue evidence="3">Leaf</tissue>
    </source>
</reference>
<feature type="region of interest" description="Disordered" evidence="1">
    <location>
        <begin position="1"/>
        <end position="39"/>
    </location>
</feature>
<dbReference type="EMBL" id="JBCNJP010000020">
    <property type="protein sequence ID" value="KAK9060314.1"/>
    <property type="molecule type" value="Genomic_DNA"/>
</dbReference>
<comment type="caution">
    <text evidence="3">The sequence shown here is derived from an EMBL/GenBank/DDBJ whole genome shotgun (WGS) entry which is preliminary data.</text>
</comment>
<proteinExistence type="predicted"/>
<feature type="compositionally biased region" description="Low complexity" evidence="1">
    <location>
        <begin position="533"/>
        <end position="544"/>
    </location>
</feature>
<feature type="region of interest" description="Disordered" evidence="1">
    <location>
        <begin position="331"/>
        <end position="381"/>
    </location>
</feature>
<feature type="domain" description="Putative plant transposon protein" evidence="2">
    <location>
        <begin position="140"/>
        <end position="292"/>
    </location>
</feature>
<keyword evidence="4" id="KW-1185">Reference proteome</keyword>
<sequence>MKKVFGRKGKGKAPAESSHAQEHEALKKRKLQQQQADEPEIVYVKQPWEGGPLTDMPDDEQPQLFIDKMNTLKDKKEGFICEKEVPDKLFPWFGVQKKFEALGWEAVLKCYDGEKSKLYMDEIEEWVSTLKLHVGKGPAQTKLTGWVNGDKITMSFESLNQIAKFDSKAAKNYVYPSLDDIYHKPETHPTWKMMLSELFLSGRDLTILQREDLKLKPKLIHLIMTHNVMPRRGDKGVVRNPEVPILYALMHGTPLVSFRYLVIYNIWFSRNSKGRKIVPYCRLIATLLKKAKAITADSVGCGKRLSPFKLENLGVNWFYMETDTHYTLRNSSGDRKWSVSKEGDHEDSGDEEDTEWGPPPPRVNVEEVNSGEDDEMHEQETTVGADVGGSRRIFGGSNFQYDRQELNPNWAHEGTMAEVIRNARPSFYGSWSGSTMVEFDHITRVGASQERAMKQMFDQQAVWNRANAYAFQQEINHRYDDDRQRRMHDQWHAGQEVVSDPPMIDYATLPPYDGSIRYPVPPLHHSQWIDPRQGQSSEQPPQQQGQGGAFGFGEFTDAFTQIFGPPHPRYY</sequence>
<feature type="region of interest" description="Disordered" evidence="1">
    <location>
        <begin position="523"/>
        <end position="551"/>
    </location>
</feature>
<feature type="compositionally biased region" description="Basic residues" evidence="1">
    <location>
        <begin position="1"/>
        <end position="11"/>
    </location>
</feature>
<evidence type="ECO:0000313" key="3">
    <source>
        <dbReference type="EMBL" id="KAK9060314.1"/>
    </source>
</evidence>
<dbReference type="Pfam" id="PF20167">
    <property type="entry name" value="Transposase_32"/>
    <property type="match status" value="1"/>
</dbReference>